<dbReference type="GO" id="GO:0031177">
    <property type="term" value="F:phosphopantetheine binding"/>
    <property type="evidence" value="ECO:0007669"/>
    <property type="project" value="TreeGrafter"/>
</dbReference>
<dbReference type="Proteomes" id="UP000281594">
    <property type="component" value="Unassembled WGS sequence"/>
</dbReference>
<feature type="region of interest" description="Disordered" evidence="1">
    <location>
        <begin position="205"/>
        <end position="246"/>
    </location>
</feature>
<accession>A0A3L8R0X4</accession>
<dbReference type="AlphaFoldDB" id="A0A3L8R0X4"/>
<protein>
    <submittedName>
        <fullName evidence="2">Uncharacterized protein</fullName>
    </submittedName>
</protein>
<dbReference type="EMBL" id="QYCY01000003">
    <property type="protein sequence ID" value="RLV73063.1"/>
    <property type="molecule type" value="Genomic_DNA"/>
</dbReference>
<feature type="region of interest" description="Disordered" evidence="1">
    <location>
        <begin position="32"/>
        <end position="60"/>
    </location>
</feature>
<dbReference type="InterPro" id="IPR023213">
    <property type="entry name" value="CAT-like_dom_sf"/>
</dbReference>
<dbReference type="Gene3D" id="3.30.559.10">
    <property type="entry name" value="Chloramphenicol acetyltransferase-like domain"/>
    <property type="match status" value="1"/>
</dbReference>
<organism evidence="2 3">
    <name type="scientific">Streptomyces rapamycinicus (strain ATCC 29253 / DSM 41530 / NRRL 5491 / AYB-994)</name>
    <name type="common">Streptomyces hygroscopicus (strain ATCC 29253)</name>
    <dbReference type="NCBI Taxonomy" id="1343740"/>
    <lineage>
        <taxon>Bacteria</taxon>
        <taxon>Bacillati</taxon>
        <taxon>Actinomycetota</taxon>
        <taxon>Actinomycetes</taxon>
        <taxon>Kitasatosporales</taxon>
        <taxon>Streptomycetaceae</taxon>
        <taxon>Streptomyces</taxon>
        <taxon>Streptomyces violaceusniger group</taxon>
    </lineage>
</organism>
<name>A0A3L8R0X4_STRRN</name>
<sequence>MSIQLVGRARRAGLVFTPREVFQHKTPAALAATARVPESPAVATQSTDTADSTSPPRPLISLSRSDQETIEARIPQHGEVLPLAAGQEGLLFHAVYDDAAPDVYMVQLVFDLDGSVDATRLRAAAEGLLRRYPHVGAGLCMRVCRCRFRWCLVRCGCRGGRRICGAGGGGGTGRLRAMADGGPSRPFRSDAAAVAAVRVVPLRRRTLPSRDDESPHPPGRLVHSAGGTGSVHPVRAAGSGVRTAQAHAVPRLPRVVRIAGSGRGIGGMA</sequence>
<dbReference type="GO" id="GO:0044550">
    <property type="term" value="P:secondary metabolite biosynthetic process"/>
    <property type="evidence" value="ECO:0007669"/>
    <property type="project" value="TreeGrafter"/>
</dbReference>
<evidence type="ECO:0000256" key="1">
    <source>
        <dbReference type="SAM" id="MobiDB-lite"/>
    </source>
</evidence>
<dbReference type="SUPFAM" id="SSF52777">
    <property type="entry name" value="CoA-dependent acyltransferases"/>
    <property type="match status" value="1"/>
</dbReference>
<evidence type="ECO:0000313" key="2">
    <source>
        <dbReference type="EMBL" id="RLV73063.1"/>
    </source>
</evidence>
<dbReference type="GO" id="GO:0043041">
    <property type="term" value="P:amino acid activation for nonribosomal peptide biosynthetic process"/>
    <property type="evidence" value="ECO:0007669"/>
    <property type="project" value="TreeGrafter"/>
</dbReference>
<gene>
    <name evidence="2" type="ORF">D3C57_143710</name>
</gene>
<evidence type="ECO:0000313" key="3">
    <source>
        <dbReference type="Proteomes" id="UP000281594"/>
    </source>
</evidence>
<reference evidence="2 3" key="1">
    <citation type="journal article" date="2018" name="J. Biol. Chem.">
        <title>Discovery of the actinoplanic acid pathway in Streptomyces rapamycinicus reveals a genetically conserved synergism with rapamycin.</title>
        <authorList>
            <person name="Mrak P."/>
            <person name="Krastel P."/>
            <person name="Pivk Lukancic P."/>
            <person name="Tao J."/>
            <person name="Pistorius D."/>
            <person name="Moore C.M."/>
        </authorList>
    </citation>
    <scope>NUCLEOTIDE SEQUENCE [LARGE SCALE GENOMIC DNA]</scope>
    <source>
        <strain evidence="2 3">NRRL 5491</strain>
    </source>
</reference>
<comment type="caution">
    <text evidence="2">The sequence shown here is derived from an EMBL/GenBank/DDBJ whole genome shotgun (WGS) entry which is preliminary data.</text>
</comment>
<feature type="compositionally biased region" description="Low complexity" evidence="1">
    <location>
        <begin position="43"/>
        <end position="60"/>
    </location>
</feature>
<dbReference type="PANTHER" id="PTHR45527:SF1">
    <property type="entry name" value="FATTY ACID SYNTHASE"/>
    <property type="match status" value="1"/>
</dbReference>
<dbReference type="PANTHER" id="PTHR45527">
    <property type="entry name" value="NONRIBOSOMAL PEPTIDE SYNTHETASE"/>
    <property type="match status" value="1"/>
</dbReference>
<proteinExistence type="predicted"/>
<dbReference type="GO" id="GO:0005737">
    <property type="term" value="C:cytoplasm"/>
    <property type="evidence" value="ECO:0007669"/>
    <property type="project" value="TreeGrafter"/>
</dbReference>